<dbReference type="EMBL" id="JAHLDV010000081">
    <property type="protein sequence ID" value="MBU3161641.1"/>
    <property type="molecule type" value="Genomic_DNA"/>
</dbReference>
<accession>A0ABS6BYH1</accession>
<proteinExistence type="predicted"/>
<name>A0ABS6BYH1_9CLOT</name>
<protein>
    <submittedName>
        <fullName evidence="1">Uncharacterized protein</fullName>
    </submittedName>
</protein>
<dbReference type="RefSeq" id="WP_216151507.1">
    <property type="nucleotide sequence ID" value="NZ_JAHLDV010000081.1"/>
</dbReference>
<gene>
    <name evidence="1" type="ORF">KPL37_18245</name>
</gene>
<organism evidence="1 2">
    <name type="scientific">Clostridium frigoris</name>
    <dbReference type="NCBI Taxonomy" id="205327"/>
    <lineage>
        <taxon>Bacteria</taxon>
        <taxon>Bacillati</taxon>
        <taxon>Bacillota</taxon>
        <taxon>Clostridia</taxon>
        <taxon>Eubacteriales</taxon>
        <taxon>Clostridiaceae</taxon>
        <taxon>Clostridium</taxon>
    </lineage>
</organism>
<sequence>MDTKIKDDIIKRFSEIDNTKNIIGDQGIDLHDFQTKVKDHLGDYKRSVLNILEDGIYNYKNKQIPYGYILHKDKYKLNIIEKYRSSFFHSGYYKRITLHKYFHHLNSSQAMCINFFYPLIEENLLESILNIMGIKGEINYNYNDICFEKVSKIETNVGKKTNFDFYMKLDSGIKIYFEIKYTENGFGKIKKDKEHKVYKDHKKKFYDIYMPLIKNNPAIKESFKTEEKFLNNYQVMRNIAHISKDSYVIFIYPKENKGISKVALSAREEIIEKEWENHLILFTWEGLVEQLGYSLKSKEISDYYNNEFSYKYLKY</sequence>
<comment type="caution">
    <text evidence="1">The sequence shown here is derived from an EMBL/GenBank/DDBJ whole genome shotgun (WGS) entry which is preliminary data.</text>
</comment>
<evidence type="ECO:0000313" key="2">
    <source>
        <dbReference type="Proteomes" id="UP000776252"/>
    </source>
</evidence>
<dbReference type="Pfam" id="PF22558">
    <property type="entry name" value="REase-ARP"/>
    <property type="match status" value="1"/>
</dbReference>
<keyword evidence="2" id="KW-1185">Reference proteome</keyword>
<reference evidence="1 2" key="1">
    <citation type="submission" date="2021-06" db="EMBL/GenBank/DDBJ databases">
        <title>Clostridia strains as spoilage organisms.</title>
        <authorList>
            <person name="Wambui J."/>
            <person name="Stephan R."/>
            <person name="Stevens M.J.A."/>
        </authorList>
    </citation>
    <scope>NUCLEOTIDE SEQUENCE [LARGE SCALE GENOMIC DNA]</scope>
    <source>
        <strain evidence="1 2">DSM 14204</strain>
    </source>
</reference>
<evidence type="ECO:0000313" key="1">
    <source>
        <dbReference type="EMBL" id="MBU3161641.1"/>
    </source>
</evidence>
<dbReference type="Proteomes" id="UP000776252">
    <property type="component" value="Unassembled WGS sequence"/>
</dbReference>
<dbReference type="InterPro" id="IPR054333">
    <property type="entry name" value="REase-ARP-assoc"/>
</dbReference>